<dbReference type="KEGG" id="sre:PTSG_10331"/>
<keyword evidence="3" id="KW-1185">Reference proteome</keyword>
<dbReference type="AlphaFoldDB" id="F2UR00"/>
<feature type="compositionally biased region" description="Basic and acidic residues" evidence="1">
    <location>
        <begin position="1"/>
        <end position="16"/>
    </location>
</feature>
<gene>
    <name evidence="2" type="ORF">PTSG_10331</name>
</gene>
<accession>F2UR00</accession>
<sequence length="514" mass="52376">MSDGDGKDDDRGDAKRPKITVSAADNKPAEATTTTTTTTTAPTTAPTTTPAAAPTTASTVPKAGSNPFSALASSGKSFGGNKGFGAASSKAGGFGQTAANPTSTATTPAPTLFGANKKPFSSASAATFAKATSTTTSAATSAKPTASSKPATLTKTSSNPFAALASGSSGFGKGFGKAPGFGKAAAFGQAKPAAAPSTAAADAETASSSGPASTAHAGSKQHDAPQQGRSRQDSSSDSVFGGSTTTSPCTTPTAKNGSSGSGSGSGSGGLFRRDSSNGKEKALPAARALPEGVDPADVTYQCKAKLFCFHNGSWEERGVGTVIIAQKQRKQRQPQRMEKSREGRAARSSSGTNIDTAEPARILMWLDQTKRLVLNALLRPETNPHQQTPKSISLALVNHASQAPEVVERGDKPAGLSIYILRVGLQTAKDLLSLLQQHCPPAPSKQATAIENAPAGSDTTKQDVAPDTSSPAIEETKKQSTQKSAATQAEDSGGDDQQRKQQQKQRQQQQQQQA</sequence>
<evidence type="ECO:0000313" key="3">
    <source>
        <dbReference type="Proteomes" id="UP000007799"/>
    </source>
</evidence>
<feature type="region of interest" description="Disordered" evidence="1">
    <location>
        <begin position="181"/>
        <end position="288"/>
    </location>
</feature>
<evidence type="ECO:0008006" key="4">
    <source>
        <dbReference type="Google" id="ProtNLM"/>
    </source>
</evidence>
<dbReference type="SUPFAM" id="SSF50729">
    <property type="entry name" value="PH domain-like"/>
    <property type="match status" value="1"/>
</dbReference>
<feature type="compositionally biased region" description="Gly residues" evidence="1">
    <location>
        <begin position="259"/>
        <end position="269"/>
    </location>
</feature>
<proteinExistence type="predicted"/>
<dbReference type="GeneID" id="16068909"/>
<feature type="compositionally biased region" description="Polar residues" evidence="1">
    <location>
        <begin position="479"/>
        <end position="490"/>
    </location>
</feature>
<dbReference type="RefSeq" id="XP_004988380.1">
    <property type="nucleotide sequence ID" value="XM_004988323.1"/>
</dbReference>
<dbReference type="InParanoid" id="F2UR00"/>
<feature type="region of interest" description="Disordered" evidence="1">
    <location>
        <begin position="1"/>
        <end position="163"/>
    </location>
</feature>
<evidence type="ECO:0000256" key="1">
    <source>
        <dbReference type="SAM" id="MobiDB-lite"/>
    </source>
</evidence>
<feature type="region of interest" description="Disordered" evidence="1">
    <location>
        <begin position="454"/>
        <end position="514"/>
    </location>
</feature>
<feature type="compositionally biased region" description="Low complexity" evidence="1">
    <location>
        <begin position="226"/>
        <end position="253"/>
    </location>
</feature>
<feature type="compositionally biased region" description="Low complexity" evidence="1">
    <location>
        <begin position="84"/>
        <end position="152"/>
    </location>
</feature>
<organism evidence="3">
    <name type="scientific">Salpingoeca rosetta (strain ATCC 50818 / BSB-021)</name>
    <dbReference type="NCBI Taxonomy" id="946362"/>
    <lineage>
        <taxon>Eukaryota</taxon>
        <taxon>Choanoflagellata</taxon>
        <taxon>Craspedida</taxon>
        <taxon>Salpingoecidae</taxon>
        <taxon>Salpingoeca</taxon>
    </lineage>
</organism>
<feature type="compositionally biased region" description="Basic and acidic residues" evidence="1">
    <location>
        <begin position="271"/>
        <end position="282"/>
    </location>
</feature>
<protein>
    <recommendedName>
        <fullName evidence="4">RanBD1 domain-containing protein</fullName>
    </recommendedName>
</protein>
<feature type="compositionally biased region" description="Low complexity" evidence="1">
    <location>
        <begin position="31"/>
        <end position="57"/>
    </location>
</feature>
<name>F2UR00_SALR5</name>
<feature type="compositionally biased region" description="Low complexity" evidence="1">
    <location>
        <begin position="504"/>
        <end position="514"/>
    </location>
</feature>
<evidence type="ECO:0000313" key="2">
    <source>
        <dbReference type="EMBL" id="EGD80055.1"/>
    </source>
</evidence>
<dbReference type="Gene3D" id="2.30.29.30">
    <property type="entry name" value="Pleckstrin-homology domain (PH domain)/Phosphotyrosine-binding domain (PTB)"/>
    <property type="match status" value="1"/>
</dbReference>
<feature type="region of interest" description="Disordered" evidence="1">
    <location>
        <begin position="326"/>
        <end position="354"/>
    </location>
</feature>
<reference evidence="2" key="1">
    <citation type="submission" date="2009-08" db="EMBL/GenBank/DDBJ databases">
        <title>Annotation of Salpingoeca rosetta.</title>
        <authorList>
            <consortium name="The Broad Institute Genome Sequencing Platform"/>
            <person name="Russ C."/>
            <person name="Cuomo C."/>
            <person name="Burger G."/>
            <person name="Gray M.W."/>
            <person name="Holland P.W.H."/>
            <person name="King N."/>
            <person name="Lang F.B.F."/>
            <person name="Roger A.J."/>
            <person name="Ruiz-Trillo I."/>
            <person name="Young S.K."/>
            <person name="Zeng Q."/>
            <person name="Gargeya S."/>
            <person name="Alvarado L."/>
            <person name="Berlin A."/>
            <person name="Chapman S.B."/>
            <person name="Chen Z."/>
            <person name="Freedman E."/>
            <person name="Gellesch M."/>
            <person name="Goldberg J."/>
            <person name="Griggs A."/>
            <person name="Gujja S."/>
            <person name="Heilman E."/>
            <person name="Heiman D."/>
            <person name="Howarth C."/>
            <person name="Mehta T."/>
            <person name="Neiman D."/>
            <person name="Pearson M."/>
            <person name="Roberts A."/>
            <person name="Saif S."/>
            <person name="Shea T."/>
            <person name="Shenoy N."/>
            <person name="Sisk P."/>
            <person name="Stolte C."/>
            <person name="Sykes S."/>
            <person name="White J."/>
            <person name="Yandava C."/>
            <person name="Haas B."/>
            <person name="Nusbaum C."/>
            <person name="Birren B."/>
        </authorList>
    </citation>
    <scope>NUCLEOTIDE SEQUENCE [LARGE SCALE GENOMIC DNA]</scope>
    <source>
        <strain evidence="2">ATCC 50818</strain>
    </source>
</reference>
<feature type="compositionally biased region" description="Basic and acidic residues" evidence="1">
    <location>
        <begin position="335"/>
        <end position="345"/>
    </location>
</feature>
<dbReference type="EMBL" id="GL832990">
    <property type="protein sequence ID" value="EGD80055.1"/>
    <property type="molecule type" value="Genomic_DNA"/>
</dbReference>
<feature type="compositionally biased region" description="Low complexity" evidence="1">
    <location>
        <begin position="181"/>
        <end position="209"/>
    </location>
</feature>
<dbReference type="Proteomes" id="UP000007799">
    <property type="component" value="Unassembled WGS sequence"/>
</dbReference>
<dbReference type="InterPro" id="IPR011993">
    <property type="entry name" value="PH-like_dom_sf"/>
</dbReference>